<evidence type="ECO:0000313" key="1">
    <source>
        <dbReference type="EMBL" id="KAK9169713.1"/>
    </source>
</evidence>
<evidence type="ECO:0000313" key="2">
    <source>
        <dbReference type="Proteomes" id="UP001420932"/>
    </source>
</evidence>
<sequence length="78" mass="9234">MRKGTTYLKKQVFKVIHVQMEYTYINLLVDSSRHEWAARTNEDGSSSYSLNVNQLLSLKYNQATEMKMSYIQKYLCIM</sequence>
<organism evidence="1 2">
    <name type="scientific">Stephania yunnanensis</name>
    <dbReference type="NCBI Taxonomy" id="152371"/>
    <lineage>
        <taxon>Eukaryota</taxon>
        <taxon>Viridiplantae</taxon>
        <taxon>Streptophyta</taxon>
        <taxon>Embryophyta</taxon>
        <taxon>Tracheophyta</taxon>
        <taxon>Spermatophyta</taxon>
        <taxon>Magnoliopsida</taxon>
        <taxon>Ranunculales</taxon>
        <taxon>Menispermaceae</taxon>
        <taxon>Menispermoideae</taxon>
        <taxon>Cissampelideae</taxon>
        <taxon>Stephania</taxon>
    </lineage>
</organism>
<proteinExistence type="predicted"/>
<dbReference type="AlphaFoldDB" id="A0AAP0LFN1"/>
<reference evidence="1 2" key="1">
    <citation type="submission" date="2024-01" db="EMBL/GenBank/DDBJ databases">
        <title>Genome assemblies of Stephania.</title>
        <authorList>
            <person name="Yang L."/>
        </authorList>
    </citation>
    <scope>NUCLEOTIDE SEQUENCE [LARGE SCALE GENOMIC DNA]</scope>
    <source>
        <strain evidence="1">YNDBR</strain>
        <tissue evidence="1">Leaf</tissue>
    </source>
</reference>
<name>A0AAP0LFN1_9MAGN</name>
<keyword evidence="2" id="KW-1185">Reference proteome</keyword>
<dbReference type="EMBL" id="JBBNAF010000001">
    <property type="protein sequence ID" value="KAK9169713.1"/>
    <property type="molecule type" value="Genomic_DNA"/>
</dbReference>
<protein>
    <submittedName>
        <fullName evidence="1">Uncharacterized protein</fullName>
    </submittedName>
</protein>
<comment type="caution">
    <text evidence="1">The sequence shown here is derived from an EMBL/GenBank/DDBJ whole genome shotgun (WGS) entry which is preliminary data.</text>
</comment>
<dbReference type="Proteomes" id="UP001420932">
    <property type="component" value="Unassembled WGS sequence"/>
</dbReference>
<accession>A0AAP0LFN1</accession>
<gene>
    <name evidence="1" type="ORF">Syun_001853</name>
</gene>